<feature type="compositionally biased region" description="Polar residues" evidence="1">
    <location>
        <begin position="208"/>
        <end position="219"/>
    </location>
</feature>
<dbReference type="EMBL" id="JARJCM010000152">
    <property type="protein sequence ID" value="KAJ7025493.1"/>
    <property type="molecule type" value="Genomic_DNA"/>
</dbReference>
<dbReference type="Proteomes" id="UP001218188">
    <property type="component" value="Unassembled WGS sequence"/>
</dbReference>
<feature type="region of interest" description="Disordered" evidence="1">
    <location>
        <begin position="400"/>
        <end position="433"/>
    </location>
</feature>
<evidence type="ECO:0000256" key="1">
    <source>
        <dbReference type="SAM" id="MobiDB-lite"/>
    </source>
</evidence>
<protein>
    <submittedName>
        <fullName evidence="2">Uncharacterized protein</fullName>
    </submittedName>
</protein>
<comment type="caution">
    <text evidence="2">The sequence shown here is derived from an EMBL/GenBank/DDBJ whole genome shotgun (WGS) entry which is preliminary data.</text>
</comment>
<evidence type="ECO:0000313" key="2">
    <source>
        <dbReference type="EMBL" id="KAJ7025493.1"/>
    </source>
</evidence>
<gene>
    <name evidence="2" type="ORF">C8F04DRAFT_1191386</name>
</gene>
<keyword evidence="3" id="KW-1185">Reference proteome</keyword>
<accession>A0AAD6WSH7</accession>
<sequence>MSRQGTYYLLPCNLRTPYDGGHSKAACAGMHREDTKVTGRCEMAARARMTERRMIMSQLAERRAFAAYFKSTLPYCTEEDAFKLIEYFKELLALIDRLREFGELGGSLITSLRSRRLDLLHEPRLPRAIERFSKRAVLPDPLADHLVETRVKNFAIPHQNPAEEQSRSSTRASFASVEGRTGAKPRSPRAVVRVARYLVPAEKTRTSIAASPQAMSDAQTDSEEGWVSSGEKSADNALMSSPIENAPPKAPVTLTQAEQELRCVERRAHIRRLLDQSRADAAVAAHLQDRLRMESETRAAALYTQALRREFVSSQEYQDYVERRHQRRVAAKDAEAAAWRHAFAVARLQGVGVSGAPGTVLRKKRRPGESHPECAARFAQRLKEAKLELARKASLRDGVGAAAAPGAALRKSKKKRPIFSPNLIGGDSTPALT</sequence>
<feature type="region of interest" description="Disordered" evidence="1">
    <location>
        <begin position="208"/>
        <end position="229"/>
    </location>
</feature>
<proteinExistence type="predicted"/>
<name>A0AAD6WSH7_9AGAR</name>
<organism evidence="2 3">
    <name type="scientific">Mycena alexandri</name>
    <dbReference type="NCBI Taxonomy" id="1745969"/>
    <lineage>
        <taxon>Eukaryota</taxon>
        <taxon>Fungi</taxon>
        <taxon>Dikarya</taxon>
        <taxon>Basidiomycota</taxon>
        <taxon>Agaricomycotina</taxon>
        <taxon>Agaricomycetes</taxon>
        <taxon>Agaricomycetidae</taxon>
        <taxon>Agaricales</taxon>
        <taxon>Marasmiineae</taxon>
        <taxon>Mycenaceae</taxon>
        <taxon>Mycena</taxon>
    </lineage>
</organism>
<evidence type="ECO:0000313" key="3">
    <source>
        <dbReference type="Proteomes" id="UP001218188"/>
    </source>
</evidence>
<reference evidence="2" key="1">
    <citation type="submission" date="2023-03" db="EMBL/GenBank/DDBJ databases">
        <title>Massive genome expansion in bonnet fungi (Mycena s.s.) driven by repeated elements and novel gene families across ecological guilds.</title>
        <authorList>
            <consortium name="Lawrence Berkeley National Laboratory"/>
            <person name="Harder C.B."/>
            <person name="Miyauchi S."/>
            <person name="Viragh M."/>
            <person name="Kuo A."/>
            <person name="Thoen E."/>
            <person name="Andreopoulos B."/>
            <person name="Lu D."/>
            <person name="Skrede I."/>
            <person name="Drula E."/>
            <person name="Henrissat B."/>
            <person name="Morin E."/>
            <person name="Kohler A."/>
            <person name="Barry K."/>
            <person name="LaButti K."/>
            <person name="Morin E."/>
            <person name="Salamov A."/>
            <person name="Lipzen A."/>
            <person name="Mereny Z."/>
            <person name="Hegedus B."/>
            <person name="Baldrian P."/>
            <person name="Stursova M."/>
            <person name="Weitz H."/>
            <person name="Taylor A."/>
            <person name="Grigoriev I.V."/>
            <person name="Nagy L.G."/>
            <person name="Martin F."/>
            <person name="Kauserud H."/>
        </authorList>
    </citation>
    <scope>NUCLEOTIDE SEQUENCE</scope>
    <source>
        <strain evidence="2">CBHHK200</strain>
    </source>
</reference>
<feature type="region of interest" description="Disordered" evidence="1">
    <location>
        <begin position="157"/>
        <end position="186"/>
    </location>
</feature>
<dbReference type="AlphaFoldDB" id="A0AAD6WSH7"/>